<evidence type="ECO:0000313" key="6">
    <source>
        <dbReference type="EMBL" id="WNY23033.1"/>
    </source>
</evidence>
<dbReference type="Gene3D" id="2.170.150.20">
    <property type="entry name" value="Peptide methionine sulfoxide reductase"/>
    <property type="match status" value="1"/>
</dbReference>
<keyword evidence="7" id="KW-1185">Reference proteome</keyword>
<dbReference type="EMBL" id="CP131059">
    <property type="protein sequence ID" value="WNY23033.1"/>
    <property type="molecule type" value="Genomic_DNA"/>
</dbReference>
<dbReference type="PANTHER" id="PTHR46081">
    <property type="entry name" value="PEPTIDE METHIONINE SULFOXIDE REDUCTASE 2"/>
    <property type="match status" value="1"/>
</dbReference>
<dbReference type="PROSITE" id="PS51790">
    <property type="entry name" value="MSRB"/>
    <property type="match status" value="1"/>
</dbReference>
<dbReference type="GeneID" id="85194792"/>
<name>A0AA97A181_9EURY</name>
<dbReference type="Pfam" id="PF01641">
    <property type="entry name" value="SelR"/>
    <property type="match status" value="1"/>
</dbReference>
<dbReference type="PANTHER" id="PTHR46081:SF8">
    <property type="entry name" value="PEPTIDE METHIONINE SULFOXIDE REDUCTASE 2"/>
    <property type="match status" value="1"/>
</dbReference>
<dbReference type="InterPro" id="IPR002579">
    <property type="entry name" value="Met_Sox_Rdtase_MsrB_dom"/>
</dbReference>
<dbReference type="InterPro" id="IPR011057">
    <property type="entry name" value="Mss4-like_sf"/>
</dbReference>
<comment type="cofactor">
    <cofactor evidence="1">
        <name>Zn(2+)</name>
        <dbReference type="ChEBI" id="CHEBI:29105"/>
    </cofactor>
</comment>
<dbReference type="AlphaFoldDB" id="A0AA97A181"/>
<dbReference type="GO" id="GO:0046872">
    <property type="term" value="F:metal ion binding"/>
    <property type="evidence" value="ECO:0007669"/>
    <property type="project" value="UniProtKB-KW"/>
</dbReference>
<dbReference type="InterPro" id="IPR028427">
    <property type="entry name" value="Met_Sox_Rdtase_MsrB"/>
</dbReference>
<evidence type="ECO:0000256" key="3">
    <source>
        <dbReference type="ARBA" id="ARBA00022833"/>
    </source>
</evidence>
<gene>
    <name evidence="6" type="primary">msrB</name>
    <name evidence="6" type="ORF">MmiHf6_03290</name>
</gene>
<reference evidence="6 7" key="1">
    <citation type="submission" date="2023-07" db="EMBL/GenBank/DDBJ databases">
        <title>Closed genoem sequence of Methanomicrococcus sp. Hf6.</title>
        <authorList>
            <person name="Poehlein A."/>
            <person name="Protasov E."/>
            <person name="Platt K."/>
            <person name="Reeh H."/>
            <person name="Daniel R."/>
            <person name="Brune A."/>
        </authorList>
    </citation>
    <scope>NUCLEOTIDE SEQUENCE [LARGE SCALE GENOMIC DNA]</scope>
    <source>
        <strain evidence="6 7">Hf6</strain>
    </source>
</reference>
<feature type="domain" description="MsrB" evidence="5">
    <location>
        <begin position="31"/>
        <end position="151"/>
    </location>
</feature>
<organism evidence="6 7">
    <name type="scientific">Methanimicrococcus hongohii</name>
    <dbReference type="NCBI Taxonomy" id="3028295"/>
    <lineage>
        <taxon>Archaea</taxon>
        <taxon>Methanobacteriati</taxon>
        <taxon>Methanobacteriota</taxon>
        <taxon>Stenosarchaea group</taxon>
        <taxon>Methanomicrobia</taxon>
        <taxon>Methanosarcinales</taxon>
        <taxon>Methanosarcinaceae</taxon>
        <taxon>Methanimicrococcus</taxon>
    </lineage>
</organism>
<dbReference type="GO" id="GO:0006979">
    <property type="term" value="P:response to oxidative stress"/>
    <property type="evidence" value="ECO:0007669"/>
    <property type="project" value="InterPro"/>
</dbReference>
<sequence>MSNYKPVNTDNLADEISNDKAAQIINSQDLKSDQFKKLTPEEESIILYKGTEPAFSGTLLNNKEKGIYTCKRCGTALYRSEDKFDSGCGWPSFDDEIPGAVKREKDADGFRMEILCANCGAHLGHVFEGEYMTSKNTRHCVNSLSLEFEPDEEKK</sequence>
<dbReference type="NCBIfam" id="NF004036">
    <property type="entry name" value="PRK05508.1"/>
    <property type="match status" value="1"/>
</dbReference>
<proteinExistence type="predicted"/>
<dbReference type="NCBIfam" id="TIGR00357">
    <property type="entry name" value="peptide-methionine (R)-S-oxide reductase MsrB"/>
    <property type="match status" value="1"/>
</dbReference>
<dbReference type="Proteomes" id="UP001302978">
    <property type="component" value="Chromosome"/>
</dbReference>
<dbReference type="KEGG" id="mehf:MmiHf6_03290"/>
<evidence type="ECO:0000256" key="4">
    <source>
        <dbReference type="ARBA" id="ARBA00023002"/>
    </source>
</evidence>
<keyword evidence="4 6" id="KW-0560">Oxidoreductase</keyword>
<evidence type="ECO:0000256" key="2">
    <source>
        <dbReference type="ARBA" id="ARBA00022723"/>
    </source>
</evidence>
<evidence type="ECO:0000256" key="1">
    <source>
        <dbReference type="ARBA" id="ARBA00001947"/>
    </source>
</evidence>
<protein>
    <submittedName>
        <fullName evidence="6">Peptide methionine sulfoxide reductase MsrB</fullName>
        <ecNumber evidence="6">1.8.4.12</ecNumber>
    </submittedName>
</protein>
<dbReference type="EC" id="1.8.4.12" evidence="6"/>
<dbReference type="SUPFAM" id="SSF51316">
    <property type="entry name" value="Mss4-like"/>
    <property type="match status" value="1"/>
</dbReference>
<dbReference type="GO" id="GO:0030091">
    <property type="term" value="P:protein repair"/>
    <property type="evidence" value="ECO:0007669"/>
    <property type="project" value="InterPro"/>
</dbReference>
<dbReference type="GO" id="GO:0033743">
    <property type="term" value="F:peptide-methionine (R)-S-oxide reductase activity"/>
    <property type="evidence" value="ECO:0007669"/>
    <property type="project" value="UniProtKB-EC"/>
</dbReference>
<keyword evidence="3" id="KW-0862">Zinc</keyword>
<keyword evidence="2" id="KW-0479">Metal-binding</keyword>
<accession>A0AA97A181</accession>
<evidence type="ECO:0000313" key="7">
    <source>
        <dbReference type="Proteomes" id="UP001302978"/>
    </source>
</evidence>
<dbReference type="RefSeq" id="WP_316558022.1">
    <property type="nucleotide sequence ID" value="NZ_CP131059.1"/>
</dbReference>
<evidence type="ECO:0000259" key="5">
    <source>
        <dbReference type="PROSITE" id="PS51790"/>
    </source>
</evidence>